<gene>
    <name evidence="2" type="ORF">ACFQBM_18940</name>
</gene>
<proteinExistence type="predicted"/>
<evidence type="ECO:0000313" key="2">
    <source>
        <dbReference type="EMBL" id="MFC6635356.1"/>
    </source>
</evidence>
<protein>
    <submittedName>
        <fullName evidence="2">Alpha/beta fold hydrolase</fullName>
    </submittedName>
</protein>
<accession>A0ABW1YRF5</accession>
<dbReference type="RefSeq" id="WP_193192739.1">
    <property type="nucleotide sequence ID" value="NZ_JACZFR010000032.1"/>
</dbReference>
<dbReference type="SUPFAM" id="SSF53474">
    <property type="entry name" value="alpha/beta-Hydrolases"/>
    <property type="match status" value="1"/>
</dbReference>
<keyword evidence="2" id="KW-0378">Hydrolase</keyword>
<dbReference type="Gene3D" id="3.40.50.1820">
    <property type="entry name" value="alpha/beta hydrolase"/>
    <property type="match status" value="1"/>
</dbReference>
<dbReference type="Pfam" id="PF12146">
    <property type="entry name" value="Hydrolase_4"/>
    <property type="match status" value="1"/>
</dbReference>
<comment type="caution">
    <text evidence="2">The sequence shown here is derived from an EMBL/GenBank/DDBJ whole genome shotgun (WGS) entry which is preliminary data.</text>
</comment>
<feature type="domain" description="Serine aminopeptidase S33" evidence="1">
    <location>
        <begin position="33"/>
        <end position="263"/>
    </location>
</feature>
<evidence type="ECO:0000259" key="1">
    <source>
        <dbReference type="Pfam" id="PF12146"/>
    </source>
</evidence>
<name>A0ABW1YRF5_9GAMM</name>
<evidence type="ECO:0000313" key="3">
    <source>
        <dbReference type="Proteomes" id="UP001596425"/>
    </source>
</evidence>
<keyword evidence="3" id="KW-1185">Reference proteome</keyword>
<sequence>MTQETQSIDHFISAGGGHQLMVQELVPARGTENGAAVLCLHGIFSDSRFFYNSVQQGAGRYLLDQGYRVLLGNLRGHGRSRWPNGEARCWDWSFDTYVDSDVPALIRFASEQHKGPLLMLCHSFGGYAALAALGLDPSLQAEVSGVAALASAINDYSDGGLSKRIQLPLSDLVAHIFGRMPARRLGLGPSDEPPALMRQLALWAARGSFASVDGSRNYWKLLRNVKLPVYAGIGAADRFHASPARAKKLVEHLGSKDITFETFGRAQGFGHDFSHFDIAAGKRAQSVVLPCVHAWMEKYY</sequence>
<dbReference type="Proteomes" id="UP001596425">
    <property type="component" value="Unassembled WGS sequence"/>
</dbReference>
<organism evidence="2 3">
    <name type="scientific">Microbulbifer taiwanensis</name>
    <dbReference type="NCBI Taxonomy" id="986746"/>
    <lineage>
        <taxon>Bacteria</taxon>
        <taxon>Pseudomonadati</taxon>
        <taxon>Pseudomonadota</taxon>
        <taxon>Gammaproteobacteria</taxon>
        <taxon>Cellvibrionales</taxon>
        <taxon>Microbulbiferaceae</taxon>
        <taxon>Microbulbifer</taxon>
    </lineage>
</organism>
<dbReference type="EMBL" id="JBHSVR010000001">
    <property type="protein sequence ID" value="MFC6635356.1"/>
    <property type="molecule type" value="Genomic_DNA"/>
</dbReference>
<dbReference type="InterPro" id="IPR029058">
    <property type="entry name" value="AB_hydrolase_fold"/>
</dbReference>
<dbReference type="GO" id="GO:0016787">
    <property type="term" value="F:hydrolase activity"/>
    <property type="evidence" value="ECO:0007669"/>
    <property type="project" value="UniProtKB-KW"/>
</dbReference>
<dbReference type="InterPro" id="IPR022742">
    <property type="entry name" value="Hydrolase_4"/>
</dbReference>
<reference evidence="3" key="1">
    <citation type="journal article" date="2019" name="Int. J. Syst. Evol. Microbiol.">
        <title>The Global Catalogue of Microorganisms (GCM) 10K type strain sequencing project: providing services to taxonomists for standard genome sequencing and annotation.</title>
        <authorList>
            <consortium name="The Broad Institute Genomics Platform"/>
            <consortium name="The Broad Institute Genome Sequencing Center for Infectious Disease"/>
            <person name="Wu L."/>
            <person name="Ma J."/>
        </authorList>
    </citation>
    <scope>NUCLEOTIDE SEQUENCE [LARGE SCALE GENOMIC DNA]</scope>
    <source>
        <strain evidence="3">CGMCC 1.13718</strain>
    </source>
</reference>
<dbReference type="PANTHER" id="PTHR11005">
    <property type="entry name" value="LYSOSOMAL ACID LIPASE-RELATED"/>
    <property type="match status" value="1"/>
</dbReference>